<dbReference type="GO" id="GO:0000245">
    <property type="term" value="P:spliceosomal complex assembly"/>
    <property type="evidence" value="ECO:0007669"/>
    <property type="project" value="InterPro"/>
</dbReference>
<dbReference type="PROSITE" id="PS52001">
    <property type="entry name" value="AD"/>
    <property type="match status" value="1"/>
</dbReference>
<organism evidence="1 2">
    <name type="scientific">Danaus plexippus plexippus</name>
    <dbReference type="NCBI Taxonomy" id="278856"/>
    <lineage>
        <taxon>Eukaryota</taxon>
        <taxon>Metazoa</taxon>
        <taxon>Ecdysozoa</taxon>
        <taxon>Arthropoda</taxon>
        <taxon>Hexapoda</taxon>
        <taxon>Insecta</taxon>
        <taxon>Pterygota</taxon>
        <taxon>Neoptera</taxon>
        <taxon>Endopterygota</taxon>
        <taxon>Lepidoptera</taxon>
        <taxon>Glossata</taxon>
        <taxon>Ditrysia</taxon>
        <taxon>Papilionoidea</taxon>
        <taxon>Nymphalidae</taxon>
        <taxon>Danainae</taxon>
        <taxon>Danaini</taxon>
        <taxon>Danaina</taxon>
        <taxon>Danaus</taxon>
        <taxon>Danaus</taxon>
    </lineage>
</organism>
<keyword evidence="2" id="KW-1185">Reference proteome</keyword>
<dbReference type="eggNOG" id="ENOG502T6KE">
    <property type="taxonomic scope" value="Eukaryota"/>
</dbReference>
<dbReference type="GO" id="GO:0005634">
    <property type="term" value="C:nucleus"/>
    <property type="evidence" value="ECO:0007669"/>
    <property type="project" value="InterPro"/>
</dbReference>
<dbReference type="PANTHER" id="PTHR14710:SF2">
    <property type="entry name" value="GEM-ASSOCIATED PROTEIN 6"/>
    <property type="match status" value="1"/>
</dbReference>
<name>A0A212F502_DANPL</name>
<dbReference type="Proteomes" id="UP000007151">
    <property type="component" value="Unassembled WGS sequence"/>
</dbReference>
<dbReference type="KEGG" id="dpl:KGM_213303"/>
<dbReference type="STRING" id="278856.A0A212F502"/>
<dbReference type="AlphaFoldDB" id="A0A212F502"/>
<dbReference type="GO" id="GO:0032797">
    <property type="term" value="C:SMN complex"/>
    <property type="evidence" value="ECO:0007669"/>
    <property type="project" value="TreeGrafter"/>
</dbReference>
<protein>
    <submittedName>
        <fullName evidence="1">Gem-associated protein</fullName>
    </submittedName>
</protein>
<comment type="caution">
    <text evidence="1">The sequence shown here is derived from an EMBL/GenBank/DDBJ whole genome shotgun (WGS) entry which is preliminary data.</text>
</comment>
<gene>
    <name evidence="1" type="ORF">KGM_213303</name>
</gene>
<proteinExistence type="predicted"/>
<evidence type="ECO:0000313" key="1">
    <source>
        <dbReference type="EMBL" id="OWR48818.1"/>
    </source>
</evidence>
<dbReference type="EMBL" id="AGBW02010278">
    <property type="protein sequence ID" value="OWR48818.1"/>
    <property type="molecule type" value="Genomic_DNA"/>
</dbReference>
<dbReference type="OrthoDB" id="77463at2759"/>
<dbReference type="Gene3D" id="2.30.30.100">
    <property type="match status" value="1"/>
</dbReference>
<accession>A0A212F502</accession>
<dbReference type="GO" id="GO:0000387">
    <property type="term" value="P:spliceosomal snRNP assembly"/>
    <property type="evidence" value="ECO:0007669"/>
    <property type="project" value="TreeGrafter"/>
</dbReference>
<reference evidence="1 2" key="1">
    <citation type="journal article" date="2011" name="Cell">
        <title>The monarch butterfly genome yields insights into long-distance migration.</title>
        <authorList>
            <person name="Zhan S."/>
            <person name="Merlin C."/>
            <person name="Boore J.L."/>
            <person name="Reppert S.M."/>
        </authorList>
    </citation>
    <scope>NUCLEOTIDE SEQUENCE [LARGE SCALE GENOMIC DNA]</scope>
    <source>
        <strain evidence="1">F-2</strain>
    </source>
</reference>
<dbReference type="PANTHER" id="PTHR14710">
    <property type="entry name" value="GEM-ASSOCIATED PROTEIN 6"/>
    <property type="match status" value="1"/>
</dbReference>
<sequence length="164" mass="18316">MELTSISSFEVLKLNPSNLLLLINKCVEIKLIKNTILSGFINSIDPIDYSMVILTLQEDKVRTTLIPGHAILDVCVKEPDSSINIPKKKSIDSAAVCKTNRKQMVLGWLKENLLPVSEMNENIVFGNVTILPPYQITDICTNNPMVAMQLVNIMNKMPDDYNPA</sequence>
<dbReference type="InterPro" id="IPR009422">
    <property type="entry name" value="Gemin6"/>
</dbReference>
<dbReference type="InterPro" id="IPR047574">
    <property type="entry name" value="AD"/>
</dbReference>
<evidence type="ECO:0000313" key="2">
    <source>
        <dbReference type="Proteomes" id="UP000007151"/>
    </source>
</evidence>